<evidence type="ECO:0000259" key="2">
    <source>
        <dbReference type="Pfam" id="PF26514"/>
    </source>
</evidence>
<dbReference type="Proteomes" id="UP000245934">
    <property type="component" value="Unassembled WGS sequence"/>
</dbReference>
<evidence type="ECO:0000256" key="1">
    <source>
        <dbReference type="SAM" id="Phobius"/>
    </source>
</evidence>
<accession>A0A2V2NGQ5</accession>
<keyword evidence="4" id="KW-1185">Reference proteome</keyword>
<organism evidence="3 4">
    <name type="scientific">Methanospirillum stamsii</name>
    <dbReference type="NCBI Taxonomy" id="1277351"/>
    <lineage>
        <taxon>Archaea</taxon>
        <taxon>Methanobacteriati</taxon>
        <taxon>Methanobacteriota</taxon>
        <taxon>Stenosarchaea group</taxon>
        <taxon>Methanomicrobia</taxon>
        <taxon>Methanomicrobiales</taxon>
        <taxon>Methanospirillaceae</taxon>
        <taxon>Methanospirillum</taxon>
    </lineage>
</organism>
<keyword evidence="1" id="KW-0812">Transmembrane</keyword>
<dbReference type="InterPro" id="IPR058486">
    <property type="entry name" value="DUF8173"/>
</dbReference>
<name>A0A2V2NGQ5_9EURY</name>
<feature type="domain" description="DUF8173" evidence="2">
    <location>
        <begin position="178"/>
        <end position="318"/>
    </location>
</feature>
<dbReference type="AlphaFoldDB" id="A0A2V2NGQ5"/>
<keyword evidence="1" id="KW-1133">Transmembrane helix</keyword>
<feature type="transmembrane region" description="Helical" evidence="1">
    <location>
        <begin position="247"/>
        <end position="271"/>
    </location>
</feature>
<sequence>MAFIICAGLIAPASAFDSRSGDNIVIDEPIDDDLIASGGSMIVNAPVKSITWAGGTLIVNEPVETNLIAAGGTIQVNAPVGTDLVACGGNIDVNSDVGGKILAIGGTVTVSGNAENVAASGGTVILGKNAVISKDVIIGSSGYTTQGTIHGNLTIENEDESSIDMQEFGNMVSSIVTITMLICTFGFLILGIILVKICPDLFNSILRTGTEKTLLSLVAGIAGLVLGFILFVILLITIIGIPLACFLFLLIILGLFLSTIVSGAILGSWIFQMAKKDMGLIIGFVVGFIVLNILFFIPFIGFIFWIIAVFLGFGTLILTFYDAYSSS</sequence>
<reference evidence="3 4" key="1">
    <citation type="submission" date="2018-05" db="EMBL/GenBank/DDBJ databases">
        <title>Draft genome of Methanospirillum stamsii Pt1.</title>
        <authorList>
            <person name="Dueholm M.S."/>
            <person name="Nielsen P.H."/>
            <person name="Bakmann L.F."/>
            <person name="Otzen D.E."/>
        </authorList>
    </citation>
    <scope>NUCLEOTIDE SEQUENCE [LARGE SCALE GENOMIC DNA]</scope>
    <source>
        <strain evidence="3 4">Pt1</strain>
    </source>
</reference>
<proteinExistence type="predicted"/>
<comment type="caution">
    <text evidence="3">The sequence shown here is derived from an EMBL/GenBank/DDBJ whole genome shotgun (WGS) entry which is preliminary data.</text>
</comment>
<gene>
    <name evidence="3" type="ORF">DLD82_07805</name>
</gene>
<dbReference type="EMBL" id="QGMZ01000015">
    <property type="protein sequence ID" value="PWR74791.1"/>
    <property type="molecule type" value="Genomic_DNA"/>
</dbReference>
<keyword evidence="1" id="KW-0472">Membrane</keyword>
<protein>
    <recommendedName>
        <fullName evidence="2">DUF8173 domain-containing protein</fullName>
    </recommendedName>
</protein>
<evidence type="ECO:0000313" key="3">
    <source>
        <dbReference type="EMBL" id="PWR74791.1"/>
    </source>
</evidence>
<dbReference type="Pfam" id="PF26514">
    <property type="entry name" value="DUF8173"/>
    <property type="match status" value="1"/>
</dbReference>
<feature type="transmembrane region" description="Helical" evidence="1">
    <location>
        <begin position="278"/>
        <end position="297"/>
    </location>
</feature>
<feature type="transmembrane region" description="Helical" evidence="1">
    <location>
        <begin position="214"/>
        <end position="241"/>
    </location>
</feature>
<feature type="transmembrane region" description="Helical" evidence="1">
    <location>
        <begin position="303"/>
        <end position="324"/>
    </location>
</feature>
<feature type="transmembrane region" description="Helical" evidence="1">
    <location>
        <begin position="171"/>
        <end position="194"/>
    </location>
</feature>
<evidence type="ECO:0000313" key="4">
    <source>
        <dbReference type="Proteomes" id="UP000245934"/>
    </source>
</evidence>